<gene>
    <name evidence="13" type="ORF">WAE96_14500</name>
</gene>
<protein>
    <submittedName>
        <fullName evidence="13">TonB-dependent receptor</fullName>
    </submittedName>
</protein>
<dbReference type="InterPro" id="IPR036942">
    <property type="entry name" value="Beta-barrel_TonB_sf"/>
</dbReference>
<dbReference type="Pfam" id="PF07715">
    <property type="entry name" value="Plug"/>
    <property type="match status" value="1"/>
</dbReference>
<keyword evidence="3 8" id="KW-1134">Transmembrane beta strand</keyword>
<evidence type="ECO:0000313" key="13">
    <source>
        <dbReference type="EMBL" id="MEI4550878.1"/>
    </source>
</evidence>
<keyword evidence="13" id="KW-0675">Receptor</keyword>
<evidence type="ECO:0000256" key="5">
    <source>
        <dbReference type="ARBA" id="ARBA00023077"/>
    </source>
</evidence>
<dbReference type="InterPro" id="IPR012910">
    <property type="entry name" value="Plug_dom"/>
</dbReference>
<keyword evidence="14" id="KW-1185">Reference proteome</keyword>
<feature type="domain" description="TonB-dependent receptor-like beta-barrel" evidence="11">
    <location>
        <begin position="406"/>
        <end position="905"/>
    </location>
</feature>
<evidence type="ECO:0000256" key="9">
    <source>
        <dbReference type="RuleBase" id="RU003357"/>
    </source>
</evidence>
<organism evidence="13 14">
    <name type="scientific">Pseudoalteromonas spongiae</name>
    <dbReference type="NCBI Taxonomy" id="298657"/>
    <lineage>
        <taxon>Bacteria</taxon>
        <taxon>Pseudomonadati</taxon>
        <taxon>Pseudomonadota</taxon>
        <taxon>Gammaproteobacteria</taxon>
        <taxon>Alteromonadales</taxon>
        <taxon>Pseudoalteromonadaceae</taxon>
        <taxon>Pseudoalteromonas</taxon>
    </lineage>
</organism>
<sequence length="939" mass="103640">MNNTGKTRFQLSAMALAVITSITANANEQTTKDTEIERVEVLGSNIKRAQVADTLPITVMSSDDIAATGAASGEELLRSIPQIGEMAFNNERAIGGVNDARGDVSSINLRGLGTGNTLTLLNGRRLVLHPGTQTENFVPVSTVNANTLPVSGLKRVEVLRDGAAAIYGSDAVAGVVNYVLKDDYEGSRISVNHGTSQGTELSQTSISGATGLSFNDDKTHLTMSLSLYDRKGMPASDRDYAASQDRREYAGLPEEYIGDTQLDNRSTSSPWGEFSTDTLKTFHIQPNTMSGCVVELGDGLCADKGSLSRDMRYDRAFEQSMTSDVQRANFYGYLNHDLDNDITLFGEAIYYHAETQRWREQAGNLTAQRFTISPDAYYNPFGETVTMRRYRPVDTGLRDIQVKDTSFRVLTGLSGYYQDWDWESAVLYSEAKTHDKTYNRIDANAFFDAVNSTDAATAYNIFNGADPANLNSGDATPNSQAVIDQFLVNIDRESKTSLALMDFKVSNAALFELGDGEVGMASGVEFRRETYSDDRDPLLDGSKAFFDKNSGEMLSESGVLGSSNTPDSNGSRNVFSAYVEFVAPLLMDRPFAKNLELQLAARYENFSDVGSVTKPKVALSWMPSDWLQVRAAYAEGFRAPNLPQVVEQGISRSNTRYDPITDSSYGITEIRGGNKNLKPEDDTNTSFGLVLMPFDNITVTADWWNIEQDGVVGILNSQTHLLYDSLLRSQGGSNANVIRGDDNEVIHVNNQYDNLSPREIEGVDFSVFYDLKTDFGNFDFKVNAARLIRFEQQPDDITAQVLAAQQAGDPAVPKSIVITGAGDLIQQNGRPEWRAYASMRFKRDQWSVGTTANYVSDFYDTSITTSDGEPLPIDSFTTINLYGDYRFKDAGWLSKTRIRVGIRNIADEKPPIADESFGYFSSVHSNRGRYFYFDISKSF</sequence>
<comment type="subcellular location">
    <subcellularLocation>
        <location evidence="1 8">Cell outer membrane</location>
        <topology evidence="1 8">Multi-pass membrane protein</topology>
    </subcellularLocation>
</comment>
<comment type="similarity">
    <text evidence="8 9">Belongs to the TonB-dependent receptor family.</text>
</comment>
<dbReference type="Gene3D" id="2.40.170.20">
    <property type="entry name" value="TonB-dependent receptor, beta-barrel domain"/>
    <property type="match status" value="1"/>
</dbReference>
<evidence type="ECO:0000256" key="8">
    <source>
        <dbReference type="PROSITE-ProRule" id="PRU01360"/>
    </source>
</evidence>
<dbReference type="EMBL" id="JBAWKS010000002">
    <property type="protein sequence ID" value="MEI4550878.1"/>
    <property type="molecule type" value="Genomic_DNA"/>
</dbReference>
<evidence type="ECO:0000313" key="14">
    <source>
        <dbReference type="Proteomes" id="UP001382455"/>
    </source>
</evidence>
<feature type="chain" id="PRO_5045609385" evidence="10">
    <location>
        <begin position="27"/>
        <end position="939"/>
    </location>
</feature>
<evidence type="ECO:0000259" key="11">
    <source>
        <dbReference type="Pfam" id="PF00593"/>
    </source>
</evidence>
<dbReference type="PANTHER" id="PTHR47234:SF2">
    <property type="entry name" value="TONB-DEPENDENT RECEPTOR"/>
    <property type="match status" value="1"/>
</dbReference>
<evidence type="ECO:0000256" key="10">
    <source>
        <dbReference type="SAM" id="SignalP"/>
    </source>
</evidence>
<keyword evidence="2 8" id="KW-0813">Transport</keyword>
<reference evidence="13 14" key="1">
    <citation type="submission" date="2023-12" db="EMBL/GenBank/DDBJ databases">
        <title>Friends and Foes: Symbiotic and Algicidal bacterial influence on Karenia brevis blooms.</title>
        <authorList>
            <person name="Fei C."/>
            <person name="Mohamed A.R."/>
            <person name="Booker A."/>
            <person name="Arshad M."/>
            <person name="Klass S."/>
            <person name="Ahn S."/>
            <person name="Gilbert P.M."/>
            <person name="Heil C.A."/>
            <person name="Martinez J.M."/>
            <person name="Amin S.A."/>
        </authorList>
    </citation>
    <scope>NUCLEOTIDE SEQUENCE [LARGE SCALE GENOMIC DNA]</scope>
    <source>
        <strain evidence="13 14">CE15</strain>
    </source>
</reference>
<evidence type="ECO:0000256" key="3">
    <source>
        <dbReference type="ARBA" id="ARBA00022452"/>
    </source>
</evidence>
<name>A0ABU8EVB6_9GAMM</name>
<evidence type="ECO:0000259" key="12">
    <source>
        <dbReference type="Pfam" id="PF07715"/>
    </source>
</evidence>
<feature type="signal peptide" evidence="10">
    <location>
        <begin position="1"/>
        <end position="26"/>
    </location>
</feature>
<comment type="caution">
    <text evidence="13">The sequence shown here is derived from an EMBL/GenBank/DDBJ whole genome shotgun (WGS) entry which is preliminary data.</text>
</comment>
<dbReference type="InterPro" id="IPR037066">
    <property type="entry name" value="Plug_dom_sf"/>
</dbReference>
<keyword evidence="10" id="KW-0732">Signal</keyword>
<dbReference type="RefSeq" id="WP_336435951.1">
    <property type="nucleotide sequence ID" value="NZ_JBAWKS010000002.1"/>
</dbReference>
<accession>A0ABU8EVB6</accession>
<dbReference type="PANTHER" id="PTHR47234">
    <property type="match status" value="1"/>
</dbReference>
<keyword evidence="4 8" id="KW-0812">Transmembrane</keyword>
<dbReference type="Gene3D" id="2.170.130.10">
    <property type="entry name" value="TonB-dependent receptor, plug domain"/>
    <property type="match status" value="1"/>
</dbReference>
<evidence type="ECO:0000256" key="4">
    <source>
        <dbReference type="ARBA" id="ARBA00022692"/>
    </source>
</evidence>
<evidence type="ECO:0000256" key="2">
    <source>
        <dbReference type="ARBA" id="ARBA00022448"/>
    </source>
</evidence>
<feature type="domain" description="TonB-dependent receptor plug" evidence="12">
    <location>
        <begin position="56"/>
        <end position="175"/>
    </location>
</feature>
<proteinExistence type="inferred from homology"/>
<keyword evidence="6 8" id="KW-0472">Membrane</keyword>
<dbReference type="Proteomes" id="UP001382455">
    <property type="component" value="Unassembled WGS sequence"/>
</dbReference>
<dbReference type="InterPro" id="IPR000531">
    <property type="entry name" value="Beta-barrel_TonB"/>
</dbReference>
<evidence type="ECO:0000256" key="6">
    <source>
        <dbReference type="ARBA" id="ARBA00023136"/>
    </source>
</evidence>
<dbReference type="PROSITE" id="PS52016">
    <property type="entry name" value="TONB_DEPENDENT_REC_3"/>
    <property type="match status" value="1"/>
</dbReference>
<dbReference type="SUPFAM" id="SSF56935">
    <property type="entry name" value="Porins"/>
    <property type="match status" value="1"/>
</dbReference>
<keyword evidence="7 8" id="KW-0998">Cell outer membrane</keyword>
<dbReference type="Pfam" id="PF00593">
    <property type="entry name" value="TonB_dep_Rec_b-barrel"/>
    <property type="match status" value="1"/>
</dbReference>
<evidence type="ECO:0000256" key="7">
    <source>
        <dbReference type="ARBA" id="ARBA00023237"/>
    </source>
</evidence>
<dbReference type="InterPro" id="IPR039426">
    <property type="entry name" value="TonB-dep_rcpt-like"/>
</dbReference>
<evidence type="ECO:0000256" key="1">
    <source>
        <dbReference type="ARBA" id="ARBA00004571"/>
    </source>
</evidence>
<keyword evidence="5 9" id="KW-0798">TonB box</keyword>